<dbReference type="InterPro" id="IPR039787">
    <property type="entry name" value="ENDOU"/>
</dbReference>
<dbReference type="SUPFAM" id="SSF142877">
    <property type="entry name" value="EndoU-like"/>
    <property type="match status" value="1"/>
</dbReference>
<dbReference type="GO" id="GO:0004521">
    <property type="term" value="F:RNA endonuclease activity"/>
    <property type="evidence" value="ECO:0007669"/>
    <property type="project" value="UniProtKB-UniRule"/>
</dbReference>
<comment type="similarity">
    <text evidence="2 11">Belongs to the ENDOU family.</text>
</comment>
<evidence type="ECO:0000256" key="9">
    <source>
        <dbReference type="ARBA" id="ARBA00023211"/>
    </source>
</evidence>
<feature type="chain" id="PRO_5026371536" evidence="11">
    <location>
        <begin position="25"/>
        <end position="339"/>
    </location>
</feature>
<evidence type="ECO:0000256" key="3">
    <source>
        <dbReference type="ARBA" id="ARBA00011245"/>
    </source>
</evidence>
<evidence type="ECO:0000259" key="12">
    <source>
        <dbReference type="PROSITE" id="PS51959"/>
    </source>
</evidence>
<sequence length="339" mass="39373">MGKFMQRALPTVLVCVALSLRCHAWQFGRIGFTTELEHAHSDWYSPYPLTPEDTMFMEEYTMAEQISAVKDEEIADLVNRMREADKKRANVGDIMLNLQTKTTMEEDKDVAPKPLFAKVNQSLFRSPTFAAFIDLQNVFNRVEEESEWLDDTDREKIEKFLNAVSETEVYGLMKAFLQKKGLMPKRTPRFNRLFFEMWFRLYDGDSAKKTSSGFEHVFMGEWKNPANESLPPIVDGLHNWVRYFILEKTGEINYKGYIDRVDDLLVTIKYDWGNYKKAIGSFLVGTSPEFEISLYTLCMLAKPNIGNCRFRIDGHTLYVLSFKFRDDPAIITTYPTVPE</sequence>
<evidence type="ECO:0000256" key="11">
    <source>
        <dbReference type="RuleBase" id="RU367085"/>
    </source>
</evidence>
<keyword evidence="6 11" id="KW-0255">Endonuclease</keyword>
<dbReference type="Proteomes" id="UP000046395">
    <property type="component" value="Unassembled WGS sequence"/>
</dbReference>
<evidence type="ECO:0000256" key="10">
    <source>
        <dbReference type="ARBA" id="ARBA00023239"/>
    </source>
</evidence>
<feature type="domain" description="EndoU" evidence="12">
    <location>
        <begin position="70"/>
        <end position="339"/>
    </location>
</feature>
<keyword evidence="7 11" id="KW-0378">Hydrolase</keyword>
<dbReference type="InterPro" id="IPR037227">
    <property type="entry name" value="EndoU-like"/>
</dbReference>
<comment type="subunit">
    <text evidence="3 11">Monomer.</text>
</comment>
<keyword evidence="10" id="KW-0456">Lyase</keyword>
<evidence type="ECO:0000256" key="6">
    <source>
        <dbReference type="ARBA" id="ARBA00022759"/>
    </source>
</evidence>
<keyword evidence="9 11" id="KW-0464">Manganese</keyword>
<reference evidence="14" key="1">
    <citation type="submission" date="2019-12" db="UniProtKB">
        <authorList>
            <consortium name="WormBaseParasite"/>
        </authorList>
    </citation>
    <scope>IDENTIFICATION</scope>
</reference>
<dbReference type="PANTHER" id="PTHR12439">
    <property type="entry name" value="PLACENTAL PROTEIN 11-RELATED"/>
    <property type="match status" value="1"/>
</dbReference>
<dbReference type="GO" id="GO:0046872">
    <property type="term" value="F:metal ion binding"/>
    <property type="evidence" value="ECO:0007669"/>
    <property type="project" value="UniProtKB-UniRule"/>
</dbReference>
<name>A0A5S6QXB8_TRIMR</name>
<evidence type="ECO:0000313" key="13">
    <source>
        <dbReference type="Proteomes" id="UP000046395"/>
    </source>
</evidence>
<dbReference type="Pfam" id="PF09412">
    <property type="entry name" value="XendoU"/>
    <property type="match status" value="1"/>
</dbReference>
<feature type="signal peptide" evidence="11">
    <location>
        <begin position="1"/>
        <end position="24"/>
    </location>
</feature>
<evidence type="ECO:0000256" key="8">
    <source>
        <dbReference type="ARBA" id="ARBA00022884"/>
    </source>
</evidence>
<evidence type="ECO:0000256" key="5">
    <source>
        <dbReference type="ARBA" id="ARBA00022723"/>
    </source>
</evidence>
<keyword evidence="13" id="KW-1185">Reference proteome</keyword>
<organism evidence="13 14">
    <name type="scientific">Trichuris muris</name>
    <name type="common">Mouse whipworm</name>
    <dbReference type="NCBI Taxonomy" id="70415"/>
    <lineage>
        <taxon>Eukaryota</taxon>
        <taxon>Metazoa</taxon>
        <taxon>Ecdysozoa</taxon>
        <taxon>Nematoda</taxon>
        <taxon>Enoplea</taxon>
        <taxon>Dorylaimia</taxon>
        <taxon>Trichinellida</taxon>
        <taxon>Trichuridae</taxon>
        <taxon>Trichuris</taxon>
    </lineage>
</organism>
<proteinExistence type="inferred from homology"/>
<comment type="cofactor">
    <cofactor evidence="1 11">
        <name>Mn(2+)</name>
        <dbReference type="ChEBI" id="CHEBI:29035"/>
    </cofactor>
</comment>
<keyword evidence="8 11" id="KW-0694">RNA-binding</keyword>
<dbReference type="GO" id="GO:0016829">
    <property type="term" value="F:lyase activity"/>
    <property type="evidence" value="ECO:0007669"/>
    <property type="project" value="UniProtKB-KW"/>
</dbReference>
<evidence type="ECO:0000313" key="14">
    <source>
        <dbReference type="WBParaSite" id="TMUE_3000011773.1"/>
    </source>
</evidence>
<evidence type="ECO:0000256" key="1">
    <source>
        <dbReference type="ARBA" id="ARBA00001936"/>
    </source>
</evidence>
<keyword evidence="11" id="KW-0732">Signal</keyword>
<dbReference type="InterPro" id="IPR018998">
    <property type="entry name" value="EndoU_C"/>
</dbReference>
<dbReference type="GO" id="GO:0016787">
    <property type="term" value="F:hydrolase activity"/>
    <property type="evidence" value="ECO:0007669"/>
    <property type="project" value="UniProtKB-KW"/>
</dbReference>
<dbReference type="GO" id="GO:0003723">
    <property type="term" value="F:RNA binding"/>
    <property type="evidence" value="ECO:0007669"/>
    <property type="project" value="UniProtKB-UniRule"/>
</dbReference>
<protein>
    <submittedName>
        <fullName evidence="14">Endoribonuclease</fullName>
    </submittedName>
</protein>
<accession>A0A5S6QXB8</accession>
<evidence type="ECO:0000256" key="7">
    <source>
        <dbReference type="ARBA" id="ARBA00022801"/>
    </source>
</evidence>
<dbReference type="CDD" id="cd21159">
    <property type="entry name" value="XendoU"/>
    <property type="match status" value="1"/>
</dbReference>
<evidence type="ECO:0000256" key="4">
    <source>
        <dbReference type="ARBA" id="ARBA00022722"/>
    </source>
</evidence>
<keyword evidence="5 11" id="KW-0479">Metal-binding</keyword>
<keyword evidence="4 11" id="KW-0540">Nuclease</keyword>
<dbReference type="PANTHER" id="PTHR12439:SF42">
    <property type="entry name" value="ENDORIBONUCLEASE-RELATED"/>
    <property type="match status" value="1"/>
</dbReference>
<dbReference type="PROSITE" id="PS51959">
    <property type="entry name" value="ENDOU"/>
    <property type="match status" value="1"/>
</dbReference>
<evidence type="ECO:0000256" key="2">
    <source>
        <dbReference type="ARBA" id="ARBA00010168"/>
    </source>
</evidence>
<dbReference type="AlphaFoldDB" id="A0A5S6QXB8"/>
<dbReference type="WBParaSite" id="TMUE_3000011773.1">
    <property type="protein sequence ID" value="TMUE_3000011773.1"/>
    <property type="gene ID" value="WBGene00292906"/>
</dbReference>